<sequence>MLDDFGKLLLAEALLEQCLKKNHAKIKDSIPLQEKNEQKMNEAKNYLSSILNHGKLPWGIDDFGKLLLAEALLEQCLKKNHAKIKDSIPLQEKNEQKMNEAKNYLSSILNHGKLPFFLIYLSKGLDPIKVEQIQSPCSPDVQQLKEYRSKLTLFPRKPLAPKYGDSSAEELKLTTQMTVPVMPIQNVYKKEKTRLTPEEERNFKALASLCMACANAQLFGIQAKRAKEAEEQDPQYMLEAMLILGKLHYVEGSYRDAISMYARAGIDDMSVENKPLYQMRMLSEAFVIKGLSLERLPNSIASRYRLTEREEEVIACFERASWIAQVFLQELEKPLPFRALRCEPDFGPRTLPPQLRLVIGPDGFHQFNQGAFVLRVNLCEGDSGTGSPVDQASQPGFPLDNAVGNPIV</sequence>
<organism evidence="7 8">
    <name type="scientific">Tupaia chinensis</name>
    <name type="common">Chinese tree shrew</name>
    <name type="synonym">Tupaia belangeri chinensis</name>
    <dbReference type="NCBI Taxonomy" id="246437"/>
    <lineage>
        <taxon>Eukaryota</taxon>
        <taxon>Metazoa</taxon>
        <taxon>Chordata</taxon>
        <taxon>Craniata</taxon>
        <taxon>Vertebrata</taxon>
        <taxon>Euteleostomi</taxon>
        <taxon>Mammalia</taxon>
        <taxon>Eutheria</taxon>
        <taxon>Euarchontoglires</taxon>
        <taxon>Scandentia</taxon>
        <taxon>Tupaiidae</taxon>
        <taxon>Tupaia</taxon>
    </lineage>
</organism>
<keyword evidence="2" id="KW-0689">Ribosomal protein</keyword>
<dbReference type="EMBL" id="KB321130">
    <property type="protein sequence ID" value="ELW47269.1"/>
    <property type="molecule type" value="Genomic_DNA"/>
</dbReference>
<dbReference type="STRING" id="246437.L9JAE9"/>
<dbReference type="GO" id="GO:0005840">
    <property type="term" value="C:ribosome"/>
    <property type="evidence" value="ECO:0007669"/>
    <property type="project" value="UniProtKB-KW"/>
</dbReference>
<feature type="domain" description="Tetratricopeptide repeat protein 7 N-terminal" evidence="6">
    <location>
        <begin position="3"/>
        <end position="56"/>
    </location>
</feature>
<dbReference type="GO" id="GO:0006412">
    <property type="term" value="P:translation"/>
    <property type="evidence" value="ECO:0007669"/>
    <property type="project" value="InterPro"/>
</dbReference>
<dbReference type="GO" id="GO:0003735">
    <property type="term" value="F:structural constituent of ribosome"/>
    <property type="evidence" value="ECO:0007669"/>
    <property type="project" value="InterPro"/>
</dbReference>
<dbReference type="InParanoid" id="L9JAE9"/>
<gene>
    <name evidence="7" type="ORF">TREES_T100004550</name>
</gene>
<comment type="similarity">
    <text evidence="1">Belongs to the eukaryotic ribosomal protein eL13 family.</text>
</comment>
<evidence type="ECO:0000256" key="1">
    <source>
        <dbReference type="ARBA" id="ARBA00005640"/>
    </source>
</evidence>
<dbReference type="GO" id="GO:0005886">
    <property type="term" value="C:plasma membrane"/>
    <property type="evidence" value="ECO:0007669"/>
    <property type="project" value="TreeGrafter"/>
</dbReference>
<dbReference type="PANTHER" id="PTHR23083">
    <property type="entry name" value="TETRATRICOPEPTIDE REPEAT PROTEIN, TPR"/>
    <property type="match status" value="1"/>
</dbReference>
<dbReference type="InterPro" id="IPR045819">
    <property type="entry name" value="TTC7_N"/>
</dbReference>
<evidence type="ECO:0000256" key="4">
    <source>
        <dbReference type="ARBA" id="ARBA00035216"/>
    </source>
</evidence>
<accession>L9JAE9</accession>
<dbReference type="GO" id="GO:0046854">
    <property type="term" value="P:phosphatidylinositol phosphate biosynthetic process"/>
    <property type="evidence" value="ECO:0007669"/>
    <property type="project" value="TreeGrafter"/>
</dbReference>
<protein>
    <recommendedName>
        <fullName evidence="4">Large ribosomal subunit protein eL13</fullName>
    </recommendedName>
    <alternativeName>
        <fullName evidence="5">60S ribosomal protein L13</fullName>
    </alternativeName>
</protein>
<dbReference type="InterPro" id="IPR051722">
    <property type="entry name" value="Endocytosis_PI4K-reg_protein"/>
</dbReference>
<evidence type="ECO:0000256" key="3">
    <source>
        <dbReference type="ARBA" id="ARBA00023274"/>
    </source>
</evidence>
<dbReference type="Gene3D" id="1.20.5.110">
    <property type="match status" value="1"/>
</dbReference>
<evidence type="ECO:0000313" key="7">
    <source>
        <dbReference type="EMBL" id="ELW47269.1"/>
    </source>
</evidence>
<dbReference type="GO" id="GO:0072659">
    <property type="term" value="P:protein localization to plasma membrane"/>
    <property type="evidence" value="ECO:0007669"/>
    <property type="project" value="TreeGrafter"/>
</dbReference>
<reference evidence="8" key="1">
    <citation type="submission" date="2012-07" db="EMBL/GenBank/DDBJ databases">
        <title>Genome of the Chinese tree shrew, a rising model animal genetically related to primates.</title>
        <authorList>
            <person name="Zhang G."/>
            <person name="Fan Y."/>
            <person name="Yao Y."/>
            <person name="Huang Z."/>
        </authorList>
    </citation>
    <scope>NUCLEOTIDE SEQUENCE [LARGE SCALE GENOMIC DNA]</scope>
</reference>
<reference evidence="8" key="2">
    <citation type="journal article" date="2013" name="Nat. Commun.">
        <title>Genome of the Chinese tree shrew.</title>
        <authorList>
            <person name="Fan Y."/>
            <person name="Huang Z.Y."/>
            <person name="Cao C.C."/>
            <person name="Chen C.S."/>
            <person name="Chen Y.X."/>
            <person name="Fan D.D."/>
            <person name="He J."/>
            <person name="Hou H.L."/>
            <person name="Hu L."/>
            <person name="Hu X.T."/>
            <person name="Jiang X.T."/>
            <person name="Lai R."/>
            <person name="Lang Y.S."/>
            <person name="Liang B."/>
            <person name="Liao S.G."/>
            <person name="Mu D."/>
            <person name="Ma Y.Y."/>
            <person name="Niu Y.Y."/>
            <person name="Sun X.Q."/>
            <person name="Xia J.Q."/>
            <person name="Xiao J."/>
            <person name="Xiong Z.Q."/>
            <person name="Xu L."/>
            <person name="Yang L."/>
            <person name="Zhang Y."/>
            <person name="Zhao W."/>
            <person name="Zhao X.D."/>
            <person name="Zheng Y.T."/>
            <person name="Zhou J.M."/>
            <person name="Zhu Y.B."/>
            <person name="Zhang G.J."/>
            <person name="Wang J."/>
            <person name="Yao Y.G."/>
        </authorList>
    </citation>
    <scope>NUCLEOTIDE SEQUENCE [LARGE SCALE GENOMIC DNA]</scope>
</reference>
<evidence type="ECO:0000259" key="6">
    <source>
        <dbReference type="Pfam" id="PF19440"/>
    </source>
</evidence>
<dbReference type="Pfam" id="PF19440">
    <property type="entry name" value="TTC7_N"/>
    <property type="match status" value="3"/>
</dbReference>
<feature type="domain" description="Tetratricopeptide repeat protein 7 N-terminal" evidence="6">
    <location>
        <begin position="229"/>
        <end position="333"/>
    </location>
</feature>
<dbReference type="GO" id="GO:1990904">
    <property type="term" value="C:ribonucleoprotein complex"/>
    <property type="evidence" value="ECO:0007669"/>
    <property type="project" value="UniProtKB-KW"/>
</dbReference>
<evidence type="ECO:0000313" key="8">
    <source>
        <dbReference type="Proteomes" id="UP000011518"/>
    </source>
</evidence>
<evidence type="ECO:0000256" key="5">
    <source>
        <dbReference type="ARBA" id="ARBA00035321"/>
    </source>
</evidence>
<keyword evidence="3" id="KW-0687">Ribonucleoprotein</keyword>
<dbReference type="AlphaFoldDB" id="L9JAE9"/>
<dbReference type="Proteomes" id="UP000011518">
    <property type="component" value="Unassembled WGS sequence"/>
</dbReference>
<name>L9JAE9_TUPCH</name>
<keyword evidence="8" id="KW-1185">Reference proteome</keyword>
<proteinExistence type="inferred from homology"/>
<dbReference type="Pfam" id="PF01294">
    <property type="entry name" value="Ribosomal_L13e"/>
    <property type="match status" value="1"/>
</dbReference>
<evidence type="ECO:0000256" key="2">
    <source>
        <dbReference type="ARBA" id="ARBA00022980"/>
    </source>
</evidence>
<feature type="domain" description="Tetratricopeptide repeat protein 7 N-terminal" evidence="6">
    <location>
        <begin position="61"/>
        <end position="114"/>
    </location>
</feature>
<dbReference type="PANTHER" id="PTHR23083:SF475">
    <property type="entry name" value="TETRATRICOPEPTIDE REPEAT PROTEIN 7A"/>
    <property type="match status" value="1"/>
</dbReference>
<dbReference type="InterPro" id="IPR001380">
    <property type="entry name" value="Ribosomal_eL13"/>
</dbReference>